<keyword evidence="3" id="KW-1185">Reference proteome</keyword>
<sequence length="130" mass="14125">MSTFSFWLGVADAAVGTIVLTKPEIIYHSALAKLLNRASGLRLPNPYATAGGEVSAQHAVAIIALPALVVMNTVFSTLALGTVIFKPHRATSVLLMTGINHFIFASIQFWRSNMTWREVLGLEDVKTKEL</sequence>
<feature type="transmembrane region" description="Helical" evidence="1">
    <location>
        <begin position="59"/>
        <end position="85"/>
    </location>
</feature>
<dbReference type="Proteomes" id="UP001140510">
    <property type="component" value="Unassembled WGS sequence"/>
</dbReference>
<name>A0A9W9D4V8_9PLEO</name>
<organism evidence="2 3">
    <name type="scientific">Didymella pomorum</name>
    <dbReference type="NCBI Taxonomy" id="749634"/>
    <lineage>
        <taxon>Eukaryota</taxon>
        <taxon>Fungi</taxon>
        <taxon>Dikarya</taxon>
        <taxon>Ascomycota</taxon>
        <taxon>Pezizomycotina</taxon>
        <taxon>Dothideomycetes</taxon>
        <taxon>Pleosporomycetidae</taxon>
        <taxon>Pleosporales</taxon>
        <taxon>Pleosporineae</taxon>
        <taxon>Didymellaceae</taxon>
        <taxon>Didymella</taxon>
    </lineage>
</organism>
<keyword evidence="1" id="KW-0812">Transmembrane</keyword>
<accession>A0A9W9D4V8</accession>
<evidence type="ECO:0000313" key="2">
    <source>
        <dbReference type="EMBL" id="KAJ4400041.1"/>
    </source>
</evidence>
<dbReference type="OrthoDB" id="3753443at2759"/>
<proteinExistence type="predicted"/>
<evidence type="ECO:0000256" key="1">
    <source>
        <dbReference type="SAM" id="Phobius"/>
    </source>
</evidence>
<comment type="caution">
    <text evidence="2">The sequence shown here is derived from an EMBL/GenBank/DDBJ whole genome shotgun (WGS) entry which is preliminary data.</text>
</comment>
<gene>
    <name evidence="2" type="ORF">N0V91_009016</name>
</gene>
<feature type="transmembrane region" description="Helical" evidence="1">
    <location>
        <begin position="92"/>
        <end position="110"/>
    </location>
</feature>
<evidence type="ECO:0000313" key="3">
    <source>
        <dbReference type="Proteomes" id="UP001140510"/>
    </source>
</evidence>
<keyword evidence="1" id="KW-1133">Transmembrane helix</keyword>
<dbReference type="AlphaFoldDB" id="A0A9W9D4V8"/>
<keyword evidence="1" id="KW-0472">Membrane</keyword>
<reference evidence="2" key="1">
    <citation type="submission" date="2022-10" db="EMBL/GenBank/DDBJ databases">
        <title>Tapping the CABI collections for fungal endophytes: first genome assemblies for Collariella, Neodidymelliopsis, Ascochyta clinopodiicola, Didymella pomorum, Didymosphaeria variabile, Neocosmospora piperis and Neocucurbitaria cava.</title>
        <authorList>
            <person name="Hill R."/>
        </authorList>
    </citation>
    <scope>NUCLEOTIDE SEQUENCE</scope>
    <source>
        <strain evidence="2">IMI 355091</strain>
    </source>
</reference>
<dbReference type="EMBL" id="JAPEVA010000096">
    <property type="protein sequence ID" value="KAJ4400041.1"/>
    <property type="molecule type" value="Genomic_DNA"/>
</dbReference>
<protein>
    <submittedName>
        <fullName evidence="2">Uncharacterized protein</fullName>
    </submittedName>
</protein>